<feature type="chain" id="PRO_5041042799" evidence="2">
    <location>
        <begin position="16"/>
        <end position="202"/>
    </location>
</feature>
<proteinExistence type="predicted"/>
<gene>
    <name evidence="3" type="ORF">DME_LOCUS7955</name>
</gene>
<organism evidence="4 6">
    <name type="scientific">Dracunculus medinensis</name>
    <name type="common">Guinea worm</name>
    <dbReference type="NCBI Taxonomy" id="318479"/>
    <lineage>
        <taxon>Eukaryota</taxon>
        <taxon>Metazoa</taxon>
        <taxon>Ecdysozoa</taxon>
        <taxon>Nematoda</taxon>
        <taxon>Chromadorea</taxon>
        <taxon>Rhabditida</taxon>
        <taxon>Spirurina</taxon>
        <taxon>Dracunculoidea</taxon>
        <taxon>Dracunculidae</taxon>
        <taxon>Dracunculus</taxon>
    </lineage>
</organism>
<dbReference type="WBParaSite" id="DME_0000395001-mRNA-1">
    <property type="protein sequence ID" value="DME_0000395001-mRNA-1"/>
    <property type="gene ID" value="DME_0000395001"/>
</dbReference>
<keyword evidence="1" id="KW-1133">Transmembrane helix</keyword>
<keyword evidence="2" id="KW-0732">Signal</keyword>
<dbReference type="STRING" id="318479.A0A0N4UA04"/>
<accession>A0A0N4UA04</accession>
<feature type="transmembrane region" description="Helical" evidence="1">
    <location>
        <begin position="146"/>
        <end position="166"/>
    </location>
</feature>
<evidence type="ECO:0000256" key="1">
    <source>
        <dbReference type="SAM" id="Phobius"/>
    </source>
</evidence>
<dbReference type="AlphaFoldDB" id="A0A0N4UA04"/>
<dbReference type="EMBL" id="UYYG01001164">
    <property type="protein sequence ID" value="VDN57982.1"/>
    <property type="molecule type" value="Genomic_DNA"/>
</dbReference>
<evidence type="ECO:0000313" key="5">
    <source>
        <dbReference type="Proteomes" id="UP000274756"/>
    </source>
</evidence>
<name>A0A0N4UA04_DRAME</name>
<keyword evidence="1" id="KW-0472">Membrane</keyword>
<feature type="transmembrane region" description="Helical" evidence="1">
    <location>
        <begin position="173"/>
        <end position="190"/>
    </location>
</feature>
<dbReference type="Proteomes" id="UP000038040">
    <property type="component" value="Unplaced"/>
</dbReference>
<reference evidence="3 5" key="2">
    <citation type="submission" date="2018-11" db="EMBL/GenBank/DDBJ databases">
        <authorList>
            <consortium name="Pathogen Informatics"/>
        </authorList>
    </citation>
    <scope>NUCLEOTIDE SEQUENCE [LARGE SCALE GENOMIC DNA]</scope>
</reference>
<evidence type="ECO:0000256" key="2">
    <source>
        <dbReference type="SAM" id="SignalP"/>
    </source>
</evidence>
<feature type="signal peptide" evidence="2">
    <location>
        <begin position="1"/>
        <end position="15"/>
    </location>
</feature>
<evidence type="ECO:0000313" key="3">
    <source>
        <dbReference type="EMBL" id="VDN57982.1"/>
    </source>
</evidence>
<keyword evidence="5" id="KW-1185">Reference proteome</keyword>
<protein>
    <submittedName>
        <fullName evidence="6">Protein tweety homolog</fullName>
    </submittedName>
</protein>
<reference evidence="6" key="1">
    <citation type="submission" date="2017-02" db="UniProtKB">
        <authorList>
            <consortium name="WormBaseParasite"/>
        </authorList>
    </citation>
    <scope>IDENTIFICATION</scope>
</reference>
<dbReference type="OrthoDB" id="5838962at2759"/>
<keyword evidence="1" id="KW-0812">Transmembrane</keyword>
<sequence>MLILLLNCFIVYCLAQNFEIGDNATIKGCSSHCSMHDIDLSCWNQTLNFYEQILFSQMKFYIAVQINIDRWHRRRFPKYVSNFSQIKLDTIHNLNSLVAKGGIIDNNTIVTVVNALVDQVQKNSRTVESHKTHIACPLPCEYKSKLWRYLFIASCALNILLAILGLQITSVRWVTALICHFVCIIANVLYGNSRGFIELRDS</sequence>
<evidence type="ECO:0000313" key="4">
    <source>
        <dbReference type="Proteomes" id="UP000038040"/>
    </source>
</evidence>
<dbReference type="Proteomes" id="UP000274756">
    <property type="component" value="Unassembled WGS sequence"/>
</dbReference>
<evidence type="ECO:0000313" key="6">
    <source>
        <dbReference type="WBParaSite" id="DME_0000395001-mRNA-1"/>
    </source>
</evidence>